<name>A0A2S8B7L2_9SPHN</name>
<keyword evidence="4" id="KW-1185">Reference proteome</keyword>
<evidence type="ECO:0008006" key="5">
    <source>
        <dbReference type="Google" id="ProtNLM"/>
    </source>
</evidence>
<feature type="chain" id="PRO_5015411473" description="17 kDa surface antigen" evidence="2">
    <location>
        <begin position="30"/>
        <end position="184"/>
    </location>
</feature>
<accession>A0A2S8B7L2</accession>
<evidence type="ECO:0000313" key="3">
    <source>
        <dbReference type="EMBL" id="PQM28303.1"/>
    </source>
</evidence>
<reference evidence="4" key="1">
    <citation type="submission" date="2017-11" db="EMBL/GenBank/DDBJ databases">
        <title>The complete genome sequence of Sphingopyxis pomeranensis sp. nov. strain WS5A3p.</title>
        <authorList>
            <person name="Kaminski M.A."/>
        </authorList>
    </citation>
    <scope>NUCLEOTIDE SEQUENCE [LARGE SCALE GENOMIC DNA]</scope>
    <source>
        <strain evidence="4">WS5A3p</strain>
    </source>
</reference>
<proteinExistence type="predicted"/>
<dbReference type="EMBL" id="PHFW01000002">
    <property type="protein sequence ID" value="PQM28303.1"/>
    <property type="molecule type" value="Genomic_DNA"/>
</dbReference>
<dbReference type="Proteomes" id="UP000238954">
    <property type="component" value="Chromosome"/>
</dbReference>
<evidence type="ECO:0000256" key="2">
    <source>
        <dbReference type="SAM" id="SignalP"/>
    </source>
</evidence>
<dbReference type="RefSeq" id="WP_105998558.1">
    <property type="nucleotide sequence ID" value="NZ_CM009578.1"/>
</dbReference>
<organism evidence="3 4">
    <name type="scientific">Sphingopyxis lindanitolerans</name>
    <dbReference type="NCBI Taxonomy" id="2054227"/>
    <lineage>
        <taxon>Bacteria</taxon>
        <taxon>Pseudomonadati</taxon>
        <taxon>Pseudomonadota</taxon>
        <taxon>Alphaproteobacteria</taxon>
        <taxon>Sphingomonadales</taxon>
        <taxon>Sphingomonadaceae</taxon>
        <taxon>Sphingopyxis</taxon>
    </lineage>
</organism>
<keyword evidence="1" id="KW-0472">Membrane</keyword>
<dbReference type="AlphaFoldDB" id="A0A2S8B7L2"/>
<keyword evidence="2" id="KW-0732">Signal</keyword>
<keyword evidence="1" id="KW-0812">Transmembrane</keyword>
<evidence type="ECO:0000256" key="1">
    <source>
        <dbReference type="SAM" id="Phobius"/>
    </source>
</evidence>
<evidence type="ECO:0000313" key="4">
    <source>
        <dbReference type="Proteomes" id="UP000238954"/>
    </source>
</evidence>
<comment type="caution">
    <text evidence="3">The sequence shown here is derived from an EMBL/GenBank/DDBJ whole genome shotgun (WGS) entry which is preliminary data.</text>
</comment>
<sequence length="184" mass="20269">MAMKASFTKAAIGAATAGAMLMSAVPANARDRHDRDGISAGEIIAGAVVIGGLAAILSASDNDRYNDRYGDRYDGRYNDRYRGRYDNDPRYGYGYDYNRYGNSRSAVSQCVNAVERGSSRYGRTDVTQVTSIDRKRDGYKVKGRVVVRDGYGGRWGRGGSYDKGKFSCDIRYGRVVDVDYSGLR</sequence>
<feature type="signal peptide" evidence="2">
    <location>
        <begin position="1"/>
        <end position="29"/>
    </location>
</feature>
<dbReference type="OrthoDB" id="7452714at2"/>
<keyword evidence="1" id="KW-1133">Transmembrane helix</keyword>
<feature type="transmembrane region" description="Helical" evidence="1">
    <location>
        <begin position="39"/>
        <end position="59"/>
    </location>
</feature>
<protein>
    <recommendedName>
        <fullName evidence="5">17 kDa surface antigen</fullName>
    </recommendedName>
</protein>
<gene>
    <name evidence="3" type="ORF">CVO77_07335</name>
</gene>